<organism evidence="2 3">
    <name type="scientific">Desulfatitalea alkaliphila</name>
    <dbReference type="NCBI Taxonomy" id="2929485"/>
    <lineage>
        <taxon>Bacteria</taxon>
        <taxon>Pseudomonadati</taxon>
        <taxon>Thermodesulfobacteriota</taxon>
        <taxon>Desulfobacteria</taxon>
        <taxon>Desulfobacterales</taxon>
        <taxon>Desulfosarcinaceae</taxon>
        <taxon>Desulfatitalea</taxon>
    </lineage>
</organism>
<dbReference type="Gene3D" id="3.40.50.150">
    <property type="entry name" value="Vaccinia Virus protein VP39"/>
    <property type="match status" value="1"/>
</dbReference>
<accession>A0AA41UL23</accession>
<dbReference type="SUPFAM" id="SSF53335">
    <property type="entry name" value="S-adenosyl-L-methionine-dependent methyltransferases"/>
    <property type="match status" value="1"/>
</dbReference>
<dbReference type="PANTHER" id="PTHR43317:SF3">
    <property type="entry name" value="BLR2883 PROTEIN"/>
    <property type="match status" value="1"/>
</dbReference>
<dbReference type="AlphaFoldDB" id="A0AA41UL23"/>
<gene>
    <name evidence="2" type="ORF">MRX98_15725</name>
</gene>
<dbReference type="RefSeq" id="WP_246911807.1">
    <property type="nucleotide sequence ID" value="NZ_JALJRB010000020.1"/>
</dbReference>
<proteinExistence type="predicted"/>
<dbReference type="GO" id="GO:0006596">
    <property type="term" value="P:polyamine biosynthetic process"/>
    <property type="evidence" value="ECO:0007669"/>
    <property type="project" value="UniProtKB-KW"/>
</dbReference>
<protein>
    <submittedName>
        <fullName evidence="2">Spermidine synthase</fullName>
    </submittedName>
</protein>
<dbReference type="PANTHER" id="PTHR43317">
    <property type="entry name" value="THERMOSPERMINE SYNTHASE ACAULIS5"/>
    <property type="match status" value="1"/>
</dbReference>
<keyword evidence="3" id="KW-1185">Reference proteome</keyword>
<evidence type="ECO:0000313" key="3">
    <source>
        <dbReference type="Proteomes" id="UP001165427"/>
    </source>
</evidence>
<dbReference type="Proteomes" id="UP001165427">
    <property type="component" value="Unassembled WGS sequence"/>
</dbReference>
<dbReference type="InterPro" id="IPR029063">
    <property type="entry name" value="SAM-dependent_MTases_sf"/>
</dbReference>
<sequence>MRRAFEILDDRPTPMGELVLRRRRQLSLGVDVYEIKLGEDFLMSSLFTASEVALARLGLATLDGSDLEVVVGGLGLGYSAREVLAHETVSTLLVVEALAPVIDWHTGGLLPLGPALAADPRCRLVQGDFFALAASAAGFDPQSPGRRFDAILVDIDHAPDQWLAPHHQPFYQPQGLRRAAARLRPGGVLGLWSDGLPDERFTARLAEVFATARAEPITFYNPLQDREATQTVYLAQVGAD</sequence>
<evidence type="ECO:0000313" key="2">
    <source>
        <dbReference type="EMBL" id="MCJ8502032.1"/>
    </source>
</evidence>
<comment type="caution">
    <text evidence="2">The sequence shown here is derived from an EMBL/GenBank/DDBJ whole genome shotgun (WGS) entry which is preliminary data.</text>
</comment>
<keyword evidence="1" id="KW-0620">Polyamine biosynthesis</keyword>
<name>A0AA41UL23_9BACT</name>
<reference evidence="2" key="1">
    <citation type="submission" date="2022-04" db="EMBL/GenBank/DDBJ databases">
        <title>Desulfatitalea alkaliphila sp. nov., a novel anaerobic sulfate-reducing bacterium isolated from terrestrial mud volcano, Taman Peninsula, Russia.</title>
        <authorList>
            <person name="Khomyakova M.A."/>
            <person name="Merkel A.Y."/>
            <person name="Slobodkin A.I."/>
        </authorList>
    </citation>
    <scope>NUCLEOTIDE SEQUENCE</scope>
    <source>
        <strain evidence="2">M08but</strain>
    </source>
</reference>
<dbReference type="EMBL" id="JALJRB010000020">
    <property type="protein sequence ID" value="MCJ8502032.1"/>
    <property type="molecule type" value="Genomic_DNA"/>
</dbReference>
<dbReference type="CDD" id="cd02440">
    <property type="entry name" value="AdoMet_MTases"/>
    <property type="match status" value="1"/>
</dbReference>
<evidence type="ECO:0000256" key="1">
    <source>
        <dbReference type="ARBA" id="ARBA00023115"/>
    </source>
</evidence>